<feature type="domain" description="HDOD" evidence="1">
    <location>
        <begin position="18"/>
        <end position="211"/>
    </location>
</feature>
<dbReference type="Gene3D" id="1.10.3210.10">
    <property type="entry name" value="Hypothetical protein af1432"/>
    <property type="match status" value="1"/>
</dbReference>
<organism evidence="2">
    <name type="scientific">uncultured Nitrospirota bacterium</name>
    <dbReference type="NCBI Taxonomy" id="170969"/>
    <lineage>
        <taxon>Bacteria</taxon>
        <taxon>Pseudomonadati</taxon>
        <taxon>Nitrospirota</taxon>
        <taxon>environmental samples</taxon>
    </lineage>
</organism>
<evidence type="ECO:0000259" key="1">
    <source>
        <dbReference type="PROSITE" id="PS51833"/>
    </source>
</evidence>
<accession>A0A142BTS9</accession>
<dbReference type="Pfam" id="PF08668">
    <property type="entry name" value="HDOD"/>
    <property type="match status" value="1"/>
</dbReference>
<dbReference type="AlphaFoldDB" id="A0A142BTS9"/>
<dbReference type="InterPro" id="IPR052340">
    <property type="entry name" value="RNase_Y/CdgJ"/>
</dbReference>
<name>A0A142BTS9_9BACT</name>
<sequence>MADPKIQNAEELIKSVGIPPQPTVIMSIRNEVNKPHPNMSLIADLVSKDIGLSASVVKIASSPFIGMGKISSIDRALNLMGMTNFFNLVLASALQGTLTIKGVPKKIFDAFWNHSLQIAKTSQLVMKKADSALQSEAYMAGLFHDCAIPLLIKKFAEYHTIVDFAIGPTPVAGKIEESLYKTNHSVVGHLLAKSWHLSTPVCEAILWHHSLDEIKDMSDKTARKINACIQFSEKIVLEETVKSYKENMPDDEFDTMTSIQYTAKSSLNKLMEELEIDKNDVLDVREDIHKILGAER</sequence>
<dbReference type="SUPFAM" id="SSF109604">
    <property type="entry name" value="HD-domain/PDEase-like"/>
    <property type="match status" value="1"/>
</dbReference>
<dbReference type="PANTHER" id="PTHR33525:SF6">
    <property type="entry name" value="HDOD DOMAIN-CONTAINING PROTEIN"/>
    <property type="match status" value="1"/>
</dbReference>
<dbReference type="PROSITE" id="PS51833">
    <property type="entry name" value="HDOD"/>
    <property type="match status" value="1"/>
</dbReference>
<dbReference type="PANTHER" id="PTHR33525">
    <property type="match status" value="1"/>
</dbReference>
<evidence type="ECO:0000313" key="2">
    <source>
        <dbReference type="EMBL" id="AMP41517.1"/>
    </source>
</evidence>
<reference evidence="2" key="1">
    <citation type="submission" date="2015-12" db="EMBL/GenBank/DDBJ databases">
        <authorList>
            <person name="Shamseldin A."/>
            <person name="Moawad H."/>
            <person name="Abd El-Rahim W.M."/>
            <person name="Sadowsky M.J."/>
        </authorList>
    </citation>
    <scope>NUCLEOTIDE SEQUENCE</scope>
</reference>
<proteinExistence type="predicted"/>
<dbReference type="InterPro" id="IPR013976">
    <property type="entry name" value="HDOD"/>
</dbReference>
<dbReference type="EMBL" id="KU221504">
    <property type="protein sequence ID" value="AMP41517.1"/>
    <property type="molecule type" value="Genomic_DNA"/>
</dbReference>
<protein>
    <submittedName>
        <fullName evidence="2">Signal transduction protein</fullName>
    </submittedName>
</protein>